<evidence type="ECO:0000256" key="1">
    <source>
        <dbReference type="ARBA" id="ARBA00022737"/>
    </source>
</evidence>
<dbReference type="AlphaFoldDB" id="A0A142EJ75"/>
<dbReference type="SUPFAM" id="SSF81901">
    <property type="entry name" value="HCP-like"/>
    <property type="match status" value="1"/>
</dbReference>
<dbReference type="EMBL" id="CP012836">
    <property type="protein sequence ID" value="AMQ55180.1"/>
    <property type="molecule type" value="Genomic_DNA"/>
</dbReference>
<feature type="transmembrane region" description="Helical" evidence="4">
    <location>
        <begin position="5"/>
        <end position="23"/>
    </location>
</feature>
<feature type="repeat" description="TPR" evidence="3">
    <location>
        <begin position="155"/>
        <end position="188"/>
    </location>
</feature>
<dbReference type="PATRIC" id="fig|1727163.4.peg.452"/>
<dbReference type="OrthoDB" id="818930at2"/>
<keyword evidence="2 3" id="KW-0802">TPR repeat</keyword>
<evidence type="ECO:0008006" key="7">
    <source>
        <dbReference type="Google" id="ProtNLM"/>
    </source>
</evidence>
<dbReference type="KEGG" id="alm:AO498_02145"/>
<evidence type="ECO:0000313" key="5">
    <source>
        <dbReference type="EMBL" id="AMQ55180.1"/>
    </source>
</evidence>
<evidence type="ECO:0000256" key="2">
    <source>
        <dbReference type="ARBA" id="ARBA00022803"/>
    </source>
</evidence>
<dbReference type="PROSITE" id="PS50005">
    <property type="entry name" value="TPR"/>
    <property type="match status" value="6"/>
</dbReference>
<name>A0A142EJ75_9BACT</name>
<evidence type="ECO:0000256" key="3">
    <source>
        <dbReference type="PROSITE-ProRule" id="PRU00339"/>
    </source>
</evidence>
<organism evidence="5 6">
    <name type="scientific">Algoriphagus sanaruensis</name>
    <dbReference type="NCBI Taxonomy" id="1727163"/>
    <lineage>
        <taxon>Bacteria</taxon>
        <taxon>Pseudomonadati</taxon>
        <taxon>Bacteroidota</taxon>
        <taxon>Cytophagia</taxon>
        <taxon>Cytophagales</taxon>
        <taxon>Cyclobacteriaceae</taxon>
        <taxon>Algoriphagus</taxon>
    </lineage>
</organism>
<proteinExistence type="predicted"/>
<gene>
    <name evidence="5" type="ORF">AO498_02145</name>
</gene>
<feature type="repeat" description="TPR" evidence="3">
    <location>
        <begin position="323"/>
        <end position="356"/>
    </location>
</feature>
<accession>A0A142EJ75</accession>
<dbReference type="Gene3D" id="1.25.40.10">
    <property type="entry name" value="Tetratricopeptide repeat domain"/>
    <property type="match status" value="4"/>
</dbReference>
<keyword evidence="4" id="KW-0472">Membrane</keyword>
<reference evidence="6" key="1">
    <citation type="submission" date="2015-09" db="EMBL/GenBank/DDBJ databases">
        <title>Complete sequence of Algoriphagus sp. M8-2.</title>
        <authorList>
            <person name="Shintani M."/>
        </authorList>
    </citation>
    <scope>NUCLEOTIDE SEQUENCE [LARGE SCALE GENOMIC DNA]</scope>
    <source>
        <strain evidence="6">M8-2</strain>
    </source>
</reference>
<dbReference type="SMART" id="SM00028">
    <property type="entry name" value="TPR"/>
    <property type="match status" value="7"/>
</dbReference>
<sequence>MGKSFLNYAFIFMLSVGFYQLGFSQNQREITLEKAQNSLDQTNWLEAKAILDPWIQSYPKDTTALFLRGQASQKLDEWEAALSDLNTLLTISPKNREGLFERGRIRYQLNQFEPAMDDFYAYIQAPIGETNRVMYQISPNGGVTGVTTLQSTNEDLGYYHLGLCAIALEDYELAIDYLSAALEIRDDDPDFYTQLGIAFGRLGENIQAIQAFEAALLLDPNHLRAKEGLANVQTGGDQVLIAQLEQTIADSAANSQTYKQRGFYRMSHQENESAISDFDQAIALDSMDVENYYYRGLIYSRLKEWEKSEDDYSRALELSPQDPEIYLARGQTRYRNAKLSEAFADFTQVVSLDPEHASGYYHQGITLQRMGKIKEACLVLQRSIDLGMEAAQTVFDKICSGN</sequence>
<keyword evidence="1" id="KW-0677">Repeat</keyword>
<keyword evidence="4" id="KW-0812">Transmembrane</keyword>
<feature type="repeat" description="TPR" evidence="3">
    <location>
        <begin position="255"/>
        <end position="288"/>
    </location>
</feature>
<dbReference type="SUPFAM" id="SSF48452">
    <property type="entry name" value="TPR-like"/>
    <property type="match status" value="1"/>
</dbReference>
<dbReference type="PROSITE" id="PS50293">
    <property type="entry name" value="TPR_REGION"/>
    <property type="match status" value="1"/>
</dbReference>
<dbReference type="STRING" id="1727163.AO498_02145"/>
<dbReference type="RefSeq" id="WP_067543140.1">
    <property type="nucleotide sequence ID" value="NZ_CP012836.1"/>
</dbReference>
<keyword evidence="6" id="KW-1185">Reference proteome</keyword>
<dbReference type="Pfam" id="PF00515">
    <property type="entry name" value="TPR_1"/>
    <property type="match status" value="1"/>
</dbReference>
<dbReference type="InterPro" id="IPR050498">
    <property type="entry name" value="Ycf3"/>
</dbReference>
<feature type="repeat" description="TPR" evidence="3">
    <location>
        <begin position="189"/>
        <end position="222"/>
    </location>
</feature>
<protein>
    <recommendedName>
        <fullName evidence="7">Tetratricopeptide repeat protein</fullName>
    </recommendedName>
</protein>
<dbReference type="InterPro" id="IPR011990">
    <property type="entry name" value="TPR-like_helical_dom_sf"/>
</dbReference>
<reference evidence="5 6" key="2">
    <citation type="journal article" date="2016" name="Genome Announc.">
        <title>Complete Genome Sequence of Algoriphagus sp. Strain M8-2, Isolated from a Brackish Lake.</title>
        <authorList>
            <person name="Muraguchi Y."/>
            <person name="Kushimoto K."/>
            <person name="Ohtsubo Y."/>
            <person name="Suzuki T."/>
            <person name="Dohra H."/>
            <person name="Kimbara K."/>
            <person name="Shintani M."/>
        </authorList>
    </citation>
    <scope>NUCLEOTIDE SEQUENCE [LARGE SCALE GENOMIC DNA]</scope>
    <source>
        <strain evidence="5 6">M8-2</strain>
    </source>
</reference>
<dbReference type="PANTHER" id="PTHR44858">
    <property type="entry name" value="TETRATRICOPEPTIDE REPEAT PROTEIN 6"/>
    <property type="match status" value="1"/>
</dbReference>
<dbReference type="Proteomes" id="UP000073816">
    <property type="component" value="Chromosome"/>
</dbReference>
<dbReference type="InterPro" id="IPR019734">
    <property type="entry name" value="TPR_rpt"/>
</dbReference>
<feature type="repeat" description="TPR" evidence="3">
    <location>
        <begin position="289"/>
        <end position="322"/>
    </location>
</feature>
<keyword evidence="4" id="KW-1133">Transmembrane helix</keyword>
<dbReference type="PANTHER" id="PTHR44858:SF1">
    <property type="entry name" value="UDP-N-ACETYLGLUCOSAMINE--PEPTIDE N-ACETYLGLUCOSAMINYLTRANSFERASE SPINDLY-RELATED"/>
    <property type="match status" value="1"/>
</dbReference>
<feature type="repeat" description="TPR" evidence="3">
    <location>
        <begin position="62"/>
        <end position="95"/>
    </location>
</feature>
<dbReference type="Pfam" id="PF13181">
    <property type="entry name" value="TPR_8"/>
    <property type="match status" value="2"/>
</dbReference>
<evidence type="ECO:0000313" key="6">
    <source>
        <dbReference type="Proteomes" id="UP000073816"/>
    </source>
</evidence>
<evidence type="ECO:0000256" key="4">
    <source>
        <dbReference type="SAM" id="Phobius"/>
    </source>
</evidence>